<dbReference type="Proteomes" id="UP000278886">
    <property type="component" value="Chromosome"/>
</dbReference>
<evidence type="ECO:0000313" key="2">
    <source>
        <dbReference type="EMBL" id="AYF97658.1"/>
    </source>
</evidence>
<evidence type="ECO:0000313" key="3">
    <source>
        <dbReference type="Proteomes" id="UP000278886"/>
    </source>
</evidence>
<gene>
    <name evidence="2" type="ORF">D7I47_04880</name>
</gene>
<feature type="transmembrane region" description="Helical" evidence="1">
    <location>
        <begin position="86"/>
        <end position="112"/>
    </location>
</feature>
<feature type="transmembrane region" description="Helical" evidence="1">
    <location>
        <begin position="16"/>
        <end position="45"/>
    </location>
</feature>
<dbReference type="EMBL" id="CP032630">
    <property type="protein sequence ID" value="AYF97658.1"/>
    <property type="molecule type" value="Genomic_DNA"/>
</dbReference>
<sequence length="203" mass="21115">METTSAPAEVSRVDRVAIWLILAIGALGGGFIAGLGFVTAVFRILDPARYPVSLLADVPVDGGPGIVQVHGDSIVVNADGLAPGTVWALAAGDFFEALTIALVTASFAYVLWRVAQRRPFHRTVQAAALVAGFSLALGGILSQGIGGLGQMMAATDLEPTLGDIVMPGFLFTPTPFVVGFGVMALAYVFRTGTRLQRETEGLV</sequence>
<evidence type="ECO:0008006" key="4">
    <source>
        <dbReference type="Google" id="ProtNLM"/>
    </source>
</evidence>
<accession>A0A387B7D4</accession>
<organism evidence="2 3">
    <name type="scientific">Protaetiibacter intestinalis</name>
    <dbReference type="NCBI Taxonomy" id="2419774"/>
    <lineage>
        <taxon>Bacteria</taxon>
        <taxon>Bacillati</taxon>
        <taxon>Actinomycetota</taxon>
        <taxon>Actinomycetes</taxon>
        <taxon>Micrococcales</taxon>
        <taxon>Microbacteriaceae</taxon>
        <taxon>Protaetiibacter</taxon>
    </lineage>
</organism>
<keyword evidence="1" id="KW-1133">Transmembrane helix</keyword>
<keyword evidence="1" id="KW-0472">Membrane</keyword>
<keyword evidence="1" id="KW-0812">Transmembrane</keyword>
<proteinExistence type="predicted"/>
<dbReference type="OrthoDB" id="5067575at2"/>
<reference evidence="3" key="1">
    <citation type="submission" date="2018-09" db="EMBL/GenBank/DDBJ databases">
        <title>Genome sequencing of strain 2DFWR-13.</title>
        <authorList>
            <person name="Heo J."/>
            <person name="Kim S.-J."/>
            <person name="Kwon S.-W."/>
        </authorList>
    </citation>
    <scope>NUCLEOTIDE SEQUENCE [LARGE SCALE GENOMIC DNA]</scope>
    <source>
        <strain evidence="3">2DFWR-13</strain>
    </source>
</reference>
<name>A0A387B7D4_9MICO</name>
<feature type="transmembrane region" description="Helical" evidence="1">
    <location>
        <begin position="165"/>
        <end position="189"/>
    </location>
</feature>
<dbReference type="RefSeq" id="WP_120762007.1">
    <property type="nucleotide sequence ID" value="NZ_CP032630.1"/>
</dbReference>
<feature type="transmembrane region" description="Helical" evidence="1">
    <location>
        <begin position="124"/>
        <end position="145"/>
    </location>
</feature>
<protein>
    <recommendedName>
        <fullName evidence="4">DUF2975 domain-containing protein</fullName>
    </recommendedName>
</protein>
<dbReference type="AlphaFoldDB" id="A0A387B7D4"/>
<dbReference type="KEGG" id="lyd:D7I47_04880"/>
<keyword evidence="3" id="KW-1185">Reference proteome</keyword>
<evidence type="ECO:0000256" key="1">
    <source>
        <dbReference type="SAM" id="Phobius"/>
    </source>
</evidence>